<dbReference type="CDD" id="cd01948">
    <property type="entry name" value="EAL"/>
    <property type="match status" value="1"/>
</dbReference>
<evidence type="ECO:0000313" key="2">
    <source>
        <dbReference type="EMBL" id="OUD15554.1"/>
    </source>
</evidence>
<reference evidence="2 3" key="1">
    <citation type="submission" date="2016-12" db="EMBL/GenBank/DDBJ databases">
        <title>Thioflexothrix psekupsii D3 genome sequencing and assembly.</title>
        <authorList>
            <person name="Fomenkov A."/>
            <person name="Vincze T."/>
            <person name="Grabovich M."/>
            <person name="Anton B.P."/>
            <person name="Dubinina G."/>
            <person name="Orlova M."/>
            <person name="Belousova E."/>
            <person name="Roberts R.J."/>
        </authorList>
    </citation>
    <scope>NUCLEOTIDE SEQUENCE [LARGE SCALE GENOMIC DNA]</scope>
    <source>
        <strain evidence="2">D3</strain>
    </source>
</reference>
<dbReference type="PROSITE" id="PS50883">
    <property type="entry name" value="EAL"/>
    <property type="match status" value="1"/>
</dbReference>
<dbReference type="Gene3D" id="3.20.20.450">
    <property type="entry name" value="EAL domain"/>
    <property type="match status" value="1"/>
</dbReference>
<name>A0A251XB41_9GAMM</name>
<dbReference type="PANTHER" id="PTHR33121:SF70">
    <property type="entry name" value="SIGNALING PROTEIN YKOW"/>
    <property type="match status" value="1"/>
</dbReference>
<evidence type="ECO:0000259" key="1">
    <source>
        <dbReference type="PROSITE" id="PS50883"/>
    </source>
</evidence>
<organism evidence="2 3">
    <name type="scientific">Thioflexithrix psekupsensis</name>
    <dbReference type="NCBI Taxonomy" id="1570016"/>
    <lineage>
        <taxon>Bacteria</taxon>
        <taxon>Pseudomonadati</taxon>
        <taxon>Pseudomonadota</taxon>
        <taxon>Gammaproteobacteria</taxon>
        <taxon>Thiotrichales</taxon>
        <taxon>Thioflexithrix</taxon>
    </lineage>
</organism>
<dbReference type="Pfam" id="PF00563">
    <property type="entry name" value="EAL"/>
    <property type="match status" value="1"/>
</dbReference>
<dbReference type="InterPro" id="IPR035919">
    <property type="entry name" value="EAL_sf"/>
</dbReference>
<feature type="domain" description="EAL" evidence="1">
    <location>
        <begin position="1"/>
        <end position="210"/>
    </location>
</feature>
<dbReference type="RefSeq" id="WP_086487151.1">
    <property type="nucleotide sequence ID" value="NZ_MSLT01000006.1"/>
</dbReference>
<dbReference type="SUPFAM" id="SSF141868">
    <property type="entry name" value="EAL domain-like"/>
    <property type="match status" value="1"/>
</dbReference>
<keyword evidence="3" id="KW-1185">Reference proteome</keyword>
<dbReference type="EMBL" id="MSLT01000006">
    <property type="protein sequence ID" value="OUD15554.1"/>
    <property type="molecule type" value="Genomic_DNA"/>
</dbReference>
<dbReference type="Proteomes" id="UP000194798">
    <property type="component" value="Unassembled WGS sequence"/>
</dbReference>
<dbReference type="InterPro" id="IPR050706">
    <property type="entry name" value="Cyclic-di-GMP_PDE-like"/>
</dbReference>
<protein>
    <recommendedName>
        <fullName evidence="1">EAL domain-containing protein</fullName>
    </recommendedName>
</protein>
<dbReference type="GO" id="GO:0071111">
    <property type="term" value="F:cyclic-guanylate-specific phosphodiesterase activity"/>
    <property type="evidence" value="ECO:0007669"/>
    <property type="project" value="InterPro"/>
</dbReference>
<proteinExistence type="predicted"/>
<evidence type="ECO:0000313" key="3">
    <source>
        <dbReference type="Proteomes" id="UP000194798"/>
    </source>
</evidence>
<gene>
    <name evidence="2" type="ORF">TPSD3_03265</name>
</gene>
<dbReference type="SMART" id="SM00052">
    <property type="entry name" value="EAL"/>
    <property type="match status" value="1"/>
</dbReference>
<accession>A0A251XB41</accession>
<dbReference type="OrthoDB" id="675397at2"/>
<comment type="caution">
    <text evidence="2">The sequence shown here is derived from an EMBL/GenBank/DDBJ whole genome shotgun (WGS) entry which is preliminary data.</text>
</comment>
<dbReference type="InterPro" id="IPR001633">
    <property type="entry name" value="EAL_dom"/>
</dbReference>
<dbReference type="PANTHER" id="PTHR33121">
    <property type="entry name" value="CYCLIC DI-GMP PHOSPHODIESTERASE PDEF"/>
    <property type="match status" value="1"/>
</dbReference>
<sequence length="218" mass="24434">MGQVSPIQFISIAETTGLINTIGAWALRTACQQAKLWQTQTRIPLRVAVNVSPYQFRDGHLLETVAQALEDTHLAPDFLELELTESLLMSNAKEVKETLQGLKQLGVHLALDDFGTGYSSLSYLKHFPFDILKIDRSFIKDLTLKNEDASLTTAIIMMAHSLGLTVIAEGVETQEQLAFLHFQGCDCVQGYYLSKPLPAEQFMQFIQSRRFTKNGIRL</sequence>
<dbReference type="AlphaFoldDB" id="A0A251XB41"/>